<feature type="transmembrane region" description="Helical" evidence="8">
    <location>
        <begin position="79"/>
        <end position="100"/>
    </location>
</feature>
<evidence type="ECO:0000256" key="5">
    <source>
        <dbReference type="ARBA" id="ARBA00022692"/>
    </source>
</evidence>
<organism evidence="9 10">
    <name type="scientific">Candidatus Roizmanbacteria bacterium RIFCSPLOWO2_01_FULL_42_14</name>
    <dbReference type="NCBI Taxonomy" id="1802068"/>
    <lineage>
        <taxon>Bacteria</taxon>
        <taxon>Candidatus Roizmaniibacteriota</taxon>
    </lineage>
</organism>
<evidence type="ECO:0000256" key="3">
    <source>
        <dbReference type="ARBA" id="ARBA00022676"/>
    </source>
</evidence>
<dbReference type="AlphaFoldDB" id="A0A1F7JA81"/>
<keyword evidence="2" id="KW-1003">Cell membrane</keyword>
<dbReference type="GO" id="GO:0016763">
    <property type="term" value="F:pentosyltransferase activity"/>
    <property type="evidence" value="ECO:0007669"/>
    <property type="project" value="TreeGrafter"/>
</dbReference>
<evidence type="ECO:0008006" key="11">
    <source>
        <dbReference type="Google" id="ProtNLM"/>
    </source>
</evidence>
<feature type="transmembrane region" description="Helical" evidence="8">
    <location>
        <begin position="263"/>
        <end position="285"/>
    </location>
</feature>
<feature type="transmembrane region" description="Helical" evidence="8">
    <location>
        <begin position="121"/>
        <end position="138"/>
    </location>
</feature>
<sequence length="502" mass="59070">MIKKAIFLILILGLISRAYFMKDVFFYDWDEGIYAETTSELFARRTLQPYFNGQIYLDKPPLSNYVISAGWFLIKDPEFGARLAMVVFAVLMLILTYLLTKKIYDTLSHISLQSMPSWEREIIYMFPVLLTASTPLFLERSTQLNTDVMLGVAWLAYFFFFDQYAYKLVAVSIGVWTKSLLGFYPLAFEILKIKKITFTKRGYMKGAALLIVPSLWYLWHFMQYGNYFLRIHLVDQIVKRAAVPIELHMGNKWYYTELLIKNLHVFLIVLGVSYIWMLWDVFDLGKLWKNPLNLLKKAQQVQQSKNFSMFLILFSALPFFVFLNLAKSKISWYLATIMPLFTLVLPYVYLKIRSRNVRYIFFILIVAYFMYRFVPATFALRVSNVQPANHVKVALCLRERPEQTISVLEPEQERKNRNYLEASHQQTETSFMYGGMPSFIYYTGKHINFYWKLEEFQKVLAQKGVTVLSKSDYENIVSIRTAADTMTLIPECSFGMWRVYSR</sequence>
<keyword evidence="3" id="KW-0328">Glycosyltransferase</keyword>
<keyword evidence="4" id="KW-0808">Transferase</keyword>
<dbReference type="GO" id="GO:0005886">
    <property type="term" value="C:plasma membrane"/>
    <property type="evidence" value="ECO:0007669"/>
    <property type="project" value="UniProtKB-SubCell"/>
</dbReference>
<comment type="caution">
    <text evidence="9">The sequence shown here is derived from an EMBL/GenBank/DDBJ whole genome shotgun (WGS) entry which is preliminary data.</text>
</comment>
<evidence type="ECO:0000313" key="10">
    <source>
        <dbReference type="Proteomes" id="UP000178914"/>
    </source>
</evidence>
<comment type="subcellular location">
    <subcellularLocation>
        <location evidence="1">Cell membrane</location>
        <topology evidence="1">Multi-pass membrane protein</topology>
    </subcellularLocation>
</comment>
<dbReference type="PANTHER" id="PTHR33908">
    <property type="entry name" value="MANNOSYLTRANSFERASE YKCB-RELATED"/>
    <property type="match status" value="1"/>
</dbReference>
<accession>A0A1F7JA81</accession>
<evidence type="ECO:0000256" key="8">
    <source>
        <dbReference type="SAM" id="Phobius"/>
    </source>
</evidence>
<evidence type="ECO:0000313" key="9">
    <source>
        <dbReference type="EMBL" id="OGK52489.1"/>
    </source>
</evidence>
<evidence type="ECO:0000256" key="2">
    <source>
        <dbReference type="ARBA" id="ARBA00022475"/>
    </source>
</evidence>
<feature type="transmembrane region" description="Helical" evidence="8">
    <location>
        <begin position="332"/>
        <end position="350"/>
    </location>
</feature>
<evidence type="ECO:0000256" key="7">
    <source>
        <dbReference type="ARBA" id="ARBA00023136"/>
    </source>
</evidence>
<feature type="transmembrane region" description="Helical" evidence="8">
    <location>
        <begin position="164"/>
        <end position="190"/>
    </location>
</feature>
<feature type="transmembrane region" description="Helical" evidence="8">
    <location>
        <begin position="202"/>
        <end position="219"/>
    </location>
</feature>
<name>A0A1F7JA81_9BACT</name>
<feature type="transmembrane region" description="Helical" evidence="8">
    <location>
        <begin position="357"/>
        <end position="374"/>
    </location>
</feature>
<keyword evidence="7 8" id="KW-0472">Membrane</keyword>
<dbReference type="STRING" id="1802068.A3B02_01980"/>
<dbReference type="EMBL" id="MGAS01000007">
    <property type="protein sequence ID" value="OGK52489.1"/>
    <property type="molecule type" value="Genomic_DNA"/>
</dbReference>
<evidence type="ECO:0000256" key="6">
    <source>
        <dbReference type="ARBA" id="ARBA00022989"/>
    </source>
</evidence>
<dbReference type="Proteomes" id="UP000178914">
    <property type="component" value="Unassembled WGS sequence"/>
</dbReference>
<gene>
    <name evidence="9" type="ORF">A3B02_01980</name>
</gene>
<dbReference type="InterPro" id="IPR050297">
    <property type="entry name" value="LipidA_mod_glycosyltrf_83"/>
</dbReference>
<protein>
    <recommendedName>
        <fullName evidence="11">Glycosyltransferase RgtA/B/C/D-like domain-containing protein</fullName>
    </recommendedName>
</protein>
<keyword evidence="5 8" id="KW-0812">Transmembrane</keyword>
<reference evidence="9 10" key="1">
    <citation type="journal article" date="2016" name="Nat. Commun.">
        <title>Thousands of microbial genomes shed light on interconnected biogeochemical processes in an aquifer system.</title>
        <authorList>
            <person name="Anantharaman K."/>
            <person name="Brown C.T."/>
            <person name="Hug L.A."/>
            <person name="Sharon I."/>
            <person name="Castelle C.J."/>
            <person name="Probst A.J."/>
            <person name="Thomas B.C."/>
            <person name="Singh A."/>
            <person name="Wilkins M.J."/>
            <person name="Karaoz U."/>
            <person name="Brodie E.L."/>
            <person name="Williams K.H."/>
            <person name="Hubbard S.S."/>
            <person name="Banfield J.F."/>
        </authorList>
    </citation>
    <scope>NUCLEOTIDE SEQUENCE [LARGE SCALE GENOMIC DNA]</scope>
</reference>
<evidence type="ECO:0000256" key="4">
    <source>
        <dbReference type="ARBA" id="ARBA00022679"/>
    </source>
</evidence>
<dbReference type="PANTHER" id="PTHR33908:SF11">
    <property type="entry name" value="MEMBRANE PROTEIN"/>
    <property type="match status" value="1"/>
</dbReference>
<keyword evidence="6 8" id="KW-1133">Transmembrane helix</keyword>
<evidence type="ECO:0000256" key="1">
    <source>
        <dbReference type="ARBA" id="ARBA00004651"/>
    </source>
</evidence>
<feature type="transmembrane region" description="Helical" evidence="8">
    <location>
        <begin position="306"/>
        <end position="326"/>
    </location>
</feature>
<dbReference type="GO" id="GO:0009103">
    <property type="term" value="P:lipopolysaccharide biosynthetic process"/>
    <property type="evidence" value="ECO:0007669"/>
    <property type="project" value="UniProtKB-ARBA"/>
</dbReference>
<proteinExistence type="predicted"/>